<evidence type="ECO:0000256" key="2">
    <source>
        <dbReference type="ARBA" id="ARBA00022723"/>
    </source>
</evidence>
<dbReference type="Pfam" id="PF04082">
    <property type="entry name" value="Fungal_trans"/>
    <property type="match status" value="1"/>
</dbReference>
<keyword evidence="2" id="KW-0479">Metal-binding</keyword>
<dbReference type="PANTHER" id="PTHR11820:SF112">
    <property type="entry name" value="FUMARYLACETOACETATE HYDROLASE FAMILY PROTEIN (AFU_ORTHOLOGUE AFUA_1G02370)-RELATED"/>
    <property type="match status" value="1"/>
</dbReference>
<organism evidence="9 10">
    <name type="scientific">Bionectria ochroleuca</name>
    <name type="common">Gliocladium roseum</name>
    <dbReference type="NCBI Taxonomy" id="29856"/>
    <lineage>
        <taxon>Eukaryota</taxon>
        <taxon>Fungi</taxon>
        <taxon>Dikarya</taxon>
        <taxon>Ascomycota</taxon>
        <taxon>Pezizomycotina</taxon>
        <taxon>Sordariomycetes</taxon>
        <taxon>Hypocreomycetidae</taxon>
        <taxon>Hypocreales</taxon>
        <taxon>Bionectriaceae</taxon>
        <taxon>Clonostachys</taxon>
    </lineage>
</organism>
<comment type="similarity">
    <text evidence="1">Belongs to the FAH family.</text>
</comment>
<feature type="domain" description="C2H2-type" evidence="8">
    <location>
        <begin position="336"/>
        <end position="363"/>
    </location>
</feature>
<dbReference type="AlphaFoldDB" id="A0A8H7KF79"/>
<protein>
    <recommendedName>
        <fullName evidence="8">C2H2-type domain-containing protein</fullName>
    </recommendedName>
</protein>
<evidence type="ECO:0000256" key="5">
    <source>
        <dbReference type="ARBA" id="ARBA00023242"/>
    </source>
</evidence>
<proteinExistence type="inferred from homology"/>
<dbReference type="GO" id="GO:0008270">
    <property type="term" value="F:zinc ion binding"/>
    <property type="evidence" value="ECO:0007669"/>
    <property type="project" value="UniProtKB-KW"/>
</dbReference>
<dbReference type="SMART" id="SM00355">
    <property type="entry name" value="ZnF_C2H2"/>
    <property type="match status" value="2"/>
</dbReference>
<name>A0A8H7KF79_BIOOC</name>
<dbReference type="Proteomes" id="UP000616885">
    <property type="component" value="Unassembled WGS sequence"/>
</dbReference>
<dbReference type="Gene3D" id="3.30.160.60">
    <property type="entry name" value="Classic Zinc Finger"/>
    <property type="match status" value="2"/>
</dbReference>
<feature type="domain" description="C2H2-type" evidence="8">
    <location>
        <begin position="364"/>
        <end position="391"/>
    </location>
</feature>
<reference evidence="9" key="1">
    <citation type="submission" date="2020-10" db="EMBL/GenBank/DDBJ databases">
        <title>High-Quality Genome Resource of Clonostachys rosea strain S41 by Oxford Nanopore Long-Read Sequencing.</title>
        <authorList>
            <person name="Wang H."/>
        </authorList>
    </citation>
    <scope>NUCLEOTIDE SEQUENCE</scope>
    <source>
        <strain evidence="9">S41</strain>
    </source>
</reference>
<sequence length="1057" mass="116791">MPDWTHLVRFIAVEDNQIHLGQLVDTSRDIGLDSVNGVEIKAYLIVGDLYSGKITSHVYTVKQLLSPVSREQCNFIRCLGLNYTDHAKEANLQLPAAPILFAKPRTALSDPYPAAITIPKCAQDGTSDFEAELCVIIGTGGRDIPEDEALNHVLGYTSSNDVSARDLQMKTSQWSFSKGLDGSCPIGPVLVSPSVIKDPQQLKIKTIYQGKVLQDGHTRDMIFNVKKQISYLSQGTTLESGTIILTGTPAGIGYFRQPRVFLEDGSDVRIEIEKIGTLVNKVKYEPIPATSPPQILAPPLIGLYPRFHPCTTSMADTRSVQVGGQAGARRRQIQERKCPQCGQVFSKAEHLARHIRSHTKERPFECKCCGKAYSRHDSLLRHARTHVGHDNDITSNGAVVSPPPSHSGTSLSLSQSQLLEDISTLSPSAPRVETLGVAGAPEGPVCPDFSIFPTNILNPSGDIENAAVNFNIQEPAWLLGEEFDINALNSSISTVLSEWAHYPATIDSSDQRPLEPGTNSFGRLNPFLSSQEAAVTSAATAVQQKWHTRLSRDPSPQPSSEHFLDQDCVDDMYRERLSHRLQPRMSSPNLPSAEFLNLCVKLYFSRFNPVMPLIHAPSFRPSSENALVLLSICSIGALFIGTASAAVKGRRIFQILNKAVLASWENYIRRGSVEALSLIQAATIGQTFGMLSGQSQDLCLTESFHGTIVAWARQAGLFNMRDSLGTIDGDGGSSPEYAWKRWAQAEASIRLVLALHVHDTELATTFHHEPLLRHTVARLPQCCSDELFLAASAMEWQSLVRTAKSTELSGSPDAYPRGLPRGSQLPHRRSMMFWYASLAGILASIQEIRGNPLCDADVRQFQELLLQWHHDHDHALQDPRHHPIGLVIMWHLTHIALYADLDLLERAIGRDGHIITEKVTYKARIWSASPEGRRSVLHAWMLLKRAESLSISVEPAMHIPRALFIAAIAIHCYTKFGPAESLQMPAQSRATMPEFMVSWTGLSSQMPQGIKSLPVSLPVDPSMFCNAIDLLRRIGHWEISHRYASILECLWDEFTKG</sequence>
<evidence type="ECO:0000313" key="10">
    <source>
        <dbReference type="Proteomes" id="UP000616885"/>
    </source>
</evidence>
<dbReference type="Pfam" id="PF01557">
    <property type="entry name" value="FAA_hydrolase"/>
    <property type="match status" value="1"/>
</dbReference>
<evidence type="ECO:0000313" key="9">
    <source>
        <dbReference type="EMBL" id="KAF9748827.1"/>
    </source>
</evidence>
<dbReference type="InterPro" id="IPR011234">
    <property type="entry name" value="Fumarylacetoacetase-like_C"/>
</dbReference>
<gene>
    <name evidence="9" type="ORF">IM811_016622</name>
</gene>
<dbReference type="PANTHER" id="PTHR11820">
    <property type="entry name" value="ACYLPYRUVASE"/>
    <property type="match status" value="1"/>
</dbReference>
<dbReference type="SUPFAM" id="SSF57667">
    <property type="entry name" value="beta-beta-alpha zinc fingers"/>
    <property type="match status" value="1"/>
</dbReference>
<dbReference type="InterPro" id="IPR013087">
    <property type="entry name" value="Znf_C2H2_type"/>
</dbReference>
<evidence type="ECO:0000256" key="6">
    <source>
        <dbReference type="PROSITE-ProRule" id="PRU00042"/>
    </source>
</evidence>
<dbReference type="InterPro" id="IPR036663">
    <property type="entry name" value="Fumarylacetoacetase_C_sf"/>
</dbReference>
<evidence type="ECO:0000256" key="1">
    <source>
        <dbReference type="ARBA" id="ARBA00010211"/>
    </source>
</evidence>
<dbReference type="SUPFAM" id="SSF56529">
    <property type="entry name" value="FAH"/>
    <property type="match status" value="1"/>
</dbReference>
<dbReference type="EMBL" id="JADCTT010000008">
    <property type="protein sequence ID" value="KAF9748827.1"/>
    <property type="molecule type" value="Genomic_DNA"/>
</dbReference>
<dbReference type="PROSITE" id="PS00028">
    <property type="entry name" value="ZINC_FINGER_C2H2_1"/>
    <property type="match status" value="2"/>
</dbReference>
<keyword evidence="3 6" id="KW-0863">Zinc-finger</keyword>
<dbReference type="GO" id="GO:0006351">
    <property type="term" value="P:DNA-templated transcription"/>
    <property type="evidence" value="ECO:0007669"/>
    <property type="project" value="InterPro"/>
</dbReference>
<dbReference type="Pfam" id="PF00096">
    <property type="entry name" value="zf-C2H2"/>
    <property type="match status" value="1"/>
</dbReference>
<dbReference type="FunFam" id="3.90.850.10:FF:000002">
    <property type="entry name" value="2-hydroxyhepta-2,4-diene-1,7-dioate isomerase"/>
    <property type="match status" value="1"/>
</dbReference>
<dbReference type="InterPro" id="IPR007219">
    <property type="entry name" value="XnlR_reg_dom"/>
</dbReference>
<dbReference type="Gene3D" id="3.90.850.10">
    <property type="entry name" value="Fumarylacetoacetase-like, C-terminal domain"/>
    <property type="match status" value="1"/>
</dbReference>
<feature type="region of interest" description="Disordered" evidence="7">
    <location>
        <begin position="388"/>
        <end position="413"/>
    </location>
</feature>
<keyword evidence="5" id="KW-0539">Nucleus</keyword>
<evidence type="ECO:0000256" key="3">
    <source>
        <dbReference type="ARBA" id="ARBA00022771"/>
    </source>
</evidence>
<dbReference type="CDD" id="cd12148">
    <property type="entry name" value="fungal_TF_MHR"/>
    <property type="match status" value="1"/>
</dbReference>
<keyword evidence="4" id="KW-0862">Zinc</keyword>
<dbReference type="FunFam" id="3.30.160.60:FF:002343">
    <property type="entry name" value="Zinc finger protein 33A"/>
    <property type="match status" value="1"/>
</dbReference>
<dbReference type="GO" id="GO:0006107">
    <property type="term" value="P:oxaloacetate metabolic process"/>
    <property type="evidence" value="ECO:0007669"/>
    <property type="project" value="UniProtKB-ARBA"/>
</dbReference>
<dbReference type="PROSITE" id="PS50157">
    <property type="entry name" value="ZINC_FINGER_C2H2_2"/>
    <property type="match status" value="2"/>
</dbReference>
<evidence type="ECO:0000259" key="8">
    <source>
        <dbReference type="PROSITE" id="PS50157"/>
    </source>
</evidence>
<evidence type="ECO:0000256" key="4">
    <source>
        <dbReference type="ARBA" id="ARBA00022833"/>
    </source>
</evidence>
<evidence type="ECO:0000256" key="7">
    <source>
        <dbReference type="SAM" id="MobiDB-lite"/>
    </source>
</evidence>
<dbReference type="GO" id="GO:0050163">
    <property type="term" value="F:oxaloacetate tautomerase activity"/>
    <property type="evidence" value="ECO:0007669"/>
    <property type="project" value="UniProtKB-ARBA"/>
</dbReference>
<dbReference type="InterPro" id="IPR036236">
    <property type="entry name" value="Znf_C2H2_sf"/>
</dbReference>
<dbReference type="GO" id="GO:0003677">
    <property type="term" value="F:DNA binding"/>
    <property type="evidence" value="ECO:0007669"/>
    <property type="project" value="InterPro"/>
</dbReference>
<accession>A0A8H7KF79</accession>
<comment type="caution">
    <text evidence="9">The sequence shown here is derived from an EMBL/GenBank/DDBJ whole genome shotgun (WGS) entry which is preliminary data.</text>
</comment>